<dbReference type="Pfam" id="PF00582">
    <property type="entry name" value="Usp"/>
    <property type="match status" value="1"/>
</dbReference>
<proteinExistence type="inferred from homology"/>
<comment type="caution">
    <text evidence="3">The sequence shown here is derived from an EMBL/GenBank/DDBJ whole genome shotgun (WGS) entry which is preliminary data.</text>
</comment>
<dbReference type="InterPro" id="IPR006016">
    <property type="entry name" value="UspA"/>
</dbReference>
<dbReference type="InterPro" id="IPR014729">
    <property type="entry name" value="Rossmann-like_a/b/a_fold"/>
</dbReference>
<accession>A0A254Q174</accession>
<dbReference type="Proteomes" id="UP000198104">
    <property type="component" value="Unassembled WGS sequence"/>
</dbReference>
<dbReference type="OrthoDB" id="5295044at2"/>
<feature type="domain" description="UspA" evidence="2">
    <location>
        <begin position="1"/>
        <end position="145"/>
    </location>
</feature>
<dbReference type="EMBL" id="NGUO01000004">
    <property type="protein sequence ID" value="OWS72238.1"/>
    <property type="molecule type" value="Genomic_DNA"/>
</dbReference>
<name>A0A254Q174_9BURK</name>
<protein>
    <submittedName>
        <fullName evidence="3">Universal stress protein UspA</fullName>
    </submittedName>
</protein>
<dbReference type="PANTHER" id="PTHR46268">
    <property type="entry name" value="STRESS RESPONSE PROTEIN NHAX"/>
    <property type="match status" value="1"/>
</dbReference>
<dbReference type="PRINTS" id="PR01438">
    <property type="entry name" value="UNVRSLSTRESS"/>
</dbReference>
<dbReference type="AlphaFoldDB" id="A0A254Q174"/>
<dbReference type="SUPFAM" id="SSF52402">
    <property type="entry name" value="Adenine nucleotide alpha hydrolases-like"/>
    <property type="match status" value="1"/>
</dbReference>
<reference evidence="3 4" key="1">
    <citation type="submission" date="2017-05" db="EMBL/GenBank/DDBJ databases">
        <title>Polynucleobacter sp. MWH-K35W1 isolated from the permanently anoxic monimolimnion of a meromictic lake.</title>
        <authorList>
            <person name="Hahn M.W."/>
        </authorList>
    </citation>
    <scope>NUCLEOTIDE SEQUENCE [LARGE SCALE GENOMIC DNA]</scope>
    <source>
        <strain evidence="3 4">MWH-K35W1</strain>
    </source>
</reference>
<comment type="similarity">
    <text evidence="1">Belongs to the universal stress protein A family.</text>
</comment>
<organism evidence="3 4">
    <name type="scientific">Polynucleobacter aenigmaticus</name>
    <dbReference type="NCBI Taxonomy" id="1743164"/>
    <lineage>
        <taxon>Bacteria</taxon>
        <taxon>Pseudomonadati</taxon>
        <taxon>Pseudomonadota</taxon>
        <taxon>Betaproteobacteria</taxon>
        <taxon>Burkholderiales</taxon>
        <taxon>Burkholderiaceae</taxon>
        <taxon>Polynucleobacter</taxon>
    </lineage>
</organism>
<evidence type="ECO:0000313" key="3">
    <source>
        <dbReference type="EMBL" id="OWS72238.1"/>
    </source>
</evidence>
<evidence type="ECO:0000259" key="2">
    <source>
        <dbReference type="Pfam" id="PF00582"/>
    </source>
</evidence>
<dbReference type="CDD" id="cd00293">
    <property type="entry name" value="USP-like"/>
    <property type="match status" value="1"/>
</dbReference>
<sequence length="145" mass="15845">MFKNILIPVVDDMVTAKNMKVITDLVKADGANVTLVYISDPRAPFVYAKKASDYKISDASHKKACEQHAKEILEKALKLVGKEVKAKVHHEFSATVYEGILESAKKAKADAIMMASHKRTGLKGVFMGSDTHAVIVHSKLPVVVV</sequence>
<dbReference type="InterPro" id="IPR006015">
    <property type="entry name" value="Universal_stress_UspA"/>
</dbReference>
<evidence type="ECO:0000256" key="1">
    <source>
        <dbReference type="ARBA" id="ARBA00008791"/>
    </source>
</evidence>
<gene>
    <name evidence="3" type="ORF">CBI30_03350</name>
</gene>
<dbReference type="RefSeq" id="WP_088526908.1">
    <property type="nucleotide sequence ID" value="NZ_NGUO01000004.1"/>
</dbReference>
<keyword evidence="4" id="KW-1185">Reference proteome</keyword>
<evidence type="ECO:0000313" key="4">
    <source>
        <dbReference type="Proteomes" id="UP000198104"/>
    </source>
</evidence>
<dbReference type="PANTHER" id="PTHR46268:SF6">
    <property type="entry name" value="UNIVERSAL STRESS PROTEIN UP12"/>
    <property type="match status" value="1"/>
</dbReference>
<dbReference type="Gene3D" id="3.40.50.620">
    <property type="entry name" value="HUPs"/>
    <property type="match status" value="1"/>
</dbReference>